<keyword evidence="10" id="KW-1185">Reference proteome</keyword>
<evidence type="ECO:0000256" key="4">
    <source>
        <dbReference type="ARBA" id="ARBA00022989"/>
    </source>
</evidence>
<evidence type="ECO:0000256" key="5">
    <source>
        <dbReference type="ARBA" id="ARBA00023136"/>
    </source>
</evidence>
<dbReference type="GO" id="GO:0043025">
    <property type="term" value="C:neuronal cell body"/>
    <property type="evidence" value="ECO:0007669"/>
    <property type="project" value="TreeGrafter"/>
</dbReference>
<sequence>MEKQIDQVDEILKKLGTKIDYSDLFRRVKIVGSLWILIALVMYGMCIERILNRNAYFGLPIKILTLFNVVYMTNTQSIVLYDYNTIIVWLGSRFKMINELIETLLLERNQVKDERFDEAVISKPSDNLRNRLRVHNSLSGCSREDEEVSFACHESNSDQGSSIDERLRSLQQIRLLHLQVCNVSKMVNNIFNSQLLIYAFTMLIYVSIMTYGIYMDIRRSHDFVQAINPIFLLDSIVVVLKILLTSYDCEYAMSQASRTIDLIHSCSLYRESAELKNETLQFLWQISYTQLEDTKSVHYVLNYTFVRDCLYFVVTYLVIMVQLSQNLIANGSLPDATKNETSTFQTILQENTSVPV</sequence>
<keyword evidence="6 8" id="KW-0675">Receptor</keyword>
<comment type="similarity">
    <text evidence="8">Belongs to the insect chemoreceptor superfamily. Gustatory receptor (GR) family.</text>
</comment>
<proteinExistence type="inferred from homology"/>
<accession>A0AAW1AGA9</accession>
<dbReference type="AlphaFoldDB" id="A0AAW1AGA9"/>
<dbReference type="GO" id="GO:0007165">
    <property type="term" value="P:signal transduction"/>
    <property type="evidence" value="ECO:0007669"/>
    <property type="project" value="UniProtKB-KW"/>
</dbReference>
<name>A0AAW1AGA9_9HYME</name>
<evidence type="ECO:0000256" key="6">
    <source>
        <dbReference type="ARBA" id="ARBA00023170"/>
    </source>
</evidence>
<feature type="transmembrane region" description="Helical" evidence="8">
    <location>
        <begin position="226"/>
        <end position="244"/>
    </location>
</feature>
<comment type="function">
    <text evidence="8">Gustatory receptor which mediates acceptance or avoidance behavior, depending on its substrates.</text>
</comment>
<feature type="transmembrane region" description="Helical" evidence="8">
    <location>
        <begin position="30"/>
        <end position="47"/>
    </location>
</feature>
<evidence type="ECO:0000256" key="8">
    <source>
        <dbReference type="RuleBase" id="RU363108"/>
    </source>
</evidence>
<comment type="caution">
    <text evidence="9">The sequence shown here is derived from an EMBL/GenBank/DDBJ whole genome shotgun (WGS) entry which is preliminary data.</text>
</comment>
<dbReference type="Pfam" id="PF08395">
    <property type="entry name" value="7tm_7"/>
    <property type="match status" value="1"/>
</dbReference>
<keyword evidence="3 8" id="KW-0812">Transmembrane</keyword>
<dbReference type="GO" id="GO:0050909">
    <property type="term" value="P:sensory perception of taste"/>
    <property type="evidence" value="ECO:0007669"/>
    <property type="project" value="InterPro"/>
</dbReference>
<evidence type="ECO:0000256" key="7">
    <source>
        <dbReference type="ARBA" id="ARBA00023224"/>
    </source>
</evidence>
<evidence type="ECO:0000256" key="2">
    <source>
        <dbReference type="ARBA" id="ARBA00022475"/>
    </source>
</evidence>
<evidence type="ECO:0000256" key="1">
    <source>
        <dbReference type="ARBA" id="ARBA00004651"/>
    </source>
</evidence>
<evidence type="ECO:0000313" key="10">
    <source>
        <dbReference type="Proteomes" id="UP001432146"/>
    </source>
</evidence>
<feature type="transmembrane region" description="Helical" evidence="8">
    <location>
        <begin position="195"/>
        <end position="214"/>
    </location>
</feature>
<protein>
    <recommendedName>
        <fullName evidence="8">Gustatory receptor</fullName>
    </recommendedName>
</protein>
<organism evidence="9 10">
    <name type="scientific">Tetragonisca angustula</name>
    <dbReference type="NCBI Taxonomy" id="166442"/>
    <lineage>
        <taxon>Eukaryota</taxon>
        <taxon>Metazoa</taxon>
        <taxon>Ecdysozoa</taxon>
        <taxon>Arthropoda</taxon>
        <taxon>Hexapoda</taxon>
        <taxon>Insecta</taxon>
        <taxon>Pterygota</taxon>
        <taxon>Neoptera</taxon>
        <taxon>Endopterygota</taxon>
        <taxon>Hymenoptera</taxon>
        <taxon>Apocrita</taxon>
        <taxon>Aculeata</taxon>
        <taxon>Apoidea</taxon>
        <taxon>Anthophila</taxon>
        <taxon>Apidae</taxon>
        <taxon>Tetragonisca</taxon>
    </lineage>
</organism>
<comment type="subcellular location">
    <subcellularLocation>
        <location evidence="1 8">Cell membrane</location>
        <topology evidence="1 8">Multi-pass membrane protein</topology>
    </subcellularLocation>
</comment>
<dbReference type="GO" id="GO:0030425">
    <property type="term" value="C:dendrite"/>
    <property type="evidence" value="ECO:0007669"/>
    <property type="project" value="TreeGrafter"/>
</dbReference>
<keyword evidence="5 8" id="KW-0472">Membrane</keyword>
<dbReference type="GO" id="GO:0030424">
    <property type="term" value="C:axon"/>
    <property type="evidence" value="ECO:0007669"/>
    <property type="project" value="TreeGrafter"/>
</dbReference>
<keyword evidence="7 8" id="KW-0807">Transducer</keyword>
<dbReference type="GO" id="GO:0005886">
    <property type="term" value="C:plasma membrane"/>
    <property type="evidence" value="ECO:0007669"/>
    <property type="project" value="UniProtKB-SubCell"/>
</dbReference>
<dbReference type="EMBL" id="JAWNGG020000014">
    <property type="protein sequence ID" value="KAK9309202.1"/>
    <property type="molecule type" value="Genomic_DNA"/>
</dbReference>
<dbReference type="GO" id="GO:0007635">
    <property type="term" value="P:chemosensory behavior"/>
    <property type="evidence" value="ECO:0007669"/>
    <property type="project" value="TreeGrafter"/>
</dbReference>
<dbReference type="PANTHER" id="PTHR21143">
    <property type="entry name" value="INVERTEBRATE GUSTATORY RECEPTOR"/>
    <property type="match status" value="1"/>
</dbReference>
<reference evidence="9 10" key="1">
    <citation type="submission" date="2024-05" db="EMBL/GenBank/DDBJ databases">
        <title>The nuclear and mitochondrial genome assemblies of Tetragonisca angustula (Apidae: Meliponini), a tiny yet remarkable pollinator in the Neotropics.</title>
        <authorList>
            <person name="Ferrari R."/>
            <person name="Ricardo P.C."/>
            <person name="Dias F.C."/>
            <person name="Araujo N.S."/>
            <person name="Soares D.O."/>
            <person name="Zhou Q.-S."/>
            <person name="Zhu C.-D."/>
            <person name="Coutinho L."/>
            <person name="Airas M.C."/>
            <person name="Batista T.M."/>
        </authorList>
    </citation>
    <scope>NUCLEOTIDE SEQUENCE [LARGE SCALE GENOMIC DNA]</scope>
    <source>
        <strain evidence="9">ASF017062</strain>
        <tissue evidence="9">Abdomen</tissue>
    </source>
</reference>
<evidence type="ECO:0000313" key="9">
    <source>
        <dbReference type="EMBL" id="KAK9309202.1"/>
    </source>
</evidence>
<dbReference type="PANTHER" id="PTHR21143:SF133">
    <property type="entry name" value="GUSTATORY AND PHEROMONE RECEPTOR 32A-RELATED"/>
    <property type="match status" value="1"/>
</dbReference>
<dbReference type="Proteomes" id="UP001432146">
    <property type="component" value="Unassembled WGS sequence"/>
</dbReference>
<keyword evidence="2 8" id="KW-1003">Cell membrane</keyword>
<keyword evidence="4 8" id="KW-1133">Transmembrane helix</keyword>
<dbReference type="GO" id="GO:0008049">
    <property type="term" value="P:male courtship behavior"/>
    <property type="evidence" value="ECO:0007669"/>
    <property type="project" value="TreeGrafter"/>
</dbReference>
<gene>
    <name evidence="9" type="ORF">QLX08_001144</name>
</gene>
<comment type="caution">
    <text evidence="8">Lacks conserved residue(s) required for the propagation of feature annotation.</text>
</comment>
<dbReference type="InterPro" id="IPR013604">
    <property type="entry name" value="7TM_chemorcpt"/>
</dbReference>
<evidence type="ECO:0000256" key="3">
    <source>
        <dbReference type="ARBA" id="ARBA00022692"/>
    </source>
</evidence>